<evidence type="ECO:0000256" key="3">
    <source>
        <dbReference type="PROSITE-ProRule" id="PRU00169"/>
    </source>
</evidence>
<dbReference type="InterPro" id="IPR001789">
    <property type="entry name" value="Sig_transdc_resp-reg_receiver"/>
</dbReference>
<dbReference type="KEGG" id="bbro:BAU06_13755"/>
<dbReference type="PANTHER" id="PTHR43214">
    <property type="entry name" value="TWO-COMPONENT RESPONSE REGULATOR"/>
    <property type="match status" value="1"/>
</dbReference>
<dbReference type="Gene3D" id="3.40.50.2300">
    <property type="match status" value="1"/>
</dbReference>
<feature type="modified residue" description="4-aspartylphosphate" evidence="3">
    <location>
        <position position="58"/>
    </location>
</feature>
<dbReference type="PROSITE" id="PS50110">
    <property type="entry name" value="RESPONSE_REGULATORY"/>
    <property type="match status" value="1"/>
</dbReference>
<protein>
    <submittedName>
        <fullName evidence="7">DNA-binding response regulator</fullName>
    </submittedName>
</protein>
<dbReference type="RefSeq" id="WP_066349967.1">
    <property type="nucleotide sequence ID" value="NZ_CBCSFJ010000006.1"/>
</dbReference>
<evidence type="ECO:0000313" key="6">
    <source>
        <dbReference type="EMBL" id="ANN67219.1"/>
    </source>
</evidence>
<feature type="domain" description="HTH luxR-type" evidence="4">
    <location>
        <begin position="145"/>
        <end position="210"/>
    </location>
</feature>
<feature type="domain" description="Response regulatory" evidence="5">
    <location>
        <begin position="7"/>
        <end position="123"/>
    </location>
</feature>
<evidence type="ECO:0000259" key="5">
    <source>
        <dbReference type="PROSITE" id="PS50110"/>
    </source>
</evidence>
<evidence type="ECO:0000259" key="4">
    <source>
        <dbReference type="PROSITE" id="PS50043"/>
    </source>
</evidence>
<dbReference type="CDD" id="cd06170">
    <property type="entry name" value="LuxR_C_like"/>
    <property type="match status" value="1"/>
</dbReference>
<dbReference type="InterPro" id="IPR039420">
    <property type="entry name" value="WalR-like"/>
</dbReference>
<name>A0A193FY54_9BORD</name>
<reference evidence="8 9" key="1">
    <citation type="submission" date="2016-06" db="EMBL/GenBank/DDBJ databases">
        <title>Complete genome sequences of Bordetella bronchialis and Bordetella flabilis.</title>
        <authorList>
            <person name="LiPuma J.J."/>
            <person name="Spilker T."/>
        </authorList>
    </citation>
    <scope>NUCLEOTIDE SEQUENCE [LARGE SCALE GENOMIC DNA]</scope>
    <source>
        <strain evidence="7 9">AU17976</strain>
        <strain evidence="6 8">AU3182</strain>
    </source>
</reference>
<dbReference type="GO" id="GO:0006355">
    <property type="term" value="P:regulation of DNA-templated transcription"/>
    <property type="evidence" value="ECO:0007669"/>
    <property type="project" value="InterPro"/>
</dbReference>
<dbReference type="PANTHER" id="PTHR43214:SF42">
    <property type="entry name" value="TRANSCRIPTIONAL REGULATORY PROTEIN DESR"/>
    <property type="match status" value="1"/>
</dbReference>
<dbReference type="GO" id="GO:0003677">
    <property type="term" value="F:DNA binding"/>
    <property type="evidence" value="ECO:0007669"/>
    <property type="project" value="UniProtKB-KW"/>
</dbReference>
<dbReference type="PROSITE" id="PS50043">
    <property type="entry name" value="HTH_LUXR_2"/>
    <property type="match status" value="1"/>
</dbReference>
<dbReference type="InterPro" id="IPR000792">
    <property type="entry name" value="Tscrpt_reg_LuxR_C"/>
</dbReference>
<dbReference type="CDD" id="cd17535">
    <property type="entry name" value="REC_NarL-like"/>
    <property type="match status" value="1"/>
</dbReference>
<evidence type="ECO:0000256" key="1">
    <source>
        <dbReference type="ARBA" id="ARBA00022553"/>
    </source>
</evidence>
<evidence type="ECO:0000256" key="2">
    <source>
        <dbReference type="ARBA" id="ARBA00023125"/>
    </source>
</evidence>
<dbReference type="GO" id="GO:0000160">
    <property type="term" value="P:phosphorelay signal transduction system"/>
    <property type="evidence" value="ECO:0007669"/>
    <property type="project" value="InterPro"/>
</dbReference>
<evidence type="ECO:0000313" key="7">
    <source>
        <dbReference type="EMBL" id="ANN72298.1"/>
    </source>
</evidence>
<dbReference type="STRING" id="463025.BAU08_13935"/>
<dbReference type="AlphaFoldDB" id="A0A193FY54"/>
<dbReference type="OrthoDB" id="9816469at2"/>
<keyword evidence="1 3" id="KW-0597">Phosphoprotein</keyword>
<dbReference type="InterPro" id="IPR011006">
    <property type="entry name" value="CheY-like_superfamily"/>
</dbReference>
<dbReference type="SMART" id="SM00448">
    <property type="entry name" value="REC"/>
    <property type="match status" value="1"/>
</dbReference>
<sequence length="213" mass="22998">MAGEFIDVLLVDDHTVVRNGVRLMLSSATDIRVTGEAENAAQALERVREQDFDVALIDIAMPGKNGLHLLQSLRAERPALAVLVLSTYAEDIYAVRALKLGAAGYLTKDSPTATLIEAVRKAAAGGKYVSPSLMERFAMMMGGAGTATHESLSNRELEVLKMIAKGESLARIAEVLHLSPKTVTTYRARILEKMGVRSNAELARYAAENGLLM</sequence>
<dbReference type="Proteomes" id="UP000092213">
    <property type="component" value="Chromosome"/>
</dbReference>
<dbReference type="PRINTS" id="PR00038">
    <property type="entry name" value="HTHLUXR"/>
</dbReference>
<dbReference type="SUPFAM" id="SSF52172">
    <property type="entry name" value="CheY-like"/>
    <property type="match status" value="1"/>
</dbReference>
<keyword evidence="8" id="KW-1185">Reference proteome</keyword>
<keyword evidence="2 7" id="KW-0238">DNA-binding</keyword>
<dbReference type="EMBL" id="CP016170">
    <property type="protein sequence ID" value="ANN67219.1"/>
    <property type="molecule type" value="Genomic_DNA"/>
</dbReference>
<evidence type="ECO:0000313" key="8">
    <source>
        <dbReference type="Proteomes" id="UP000091897"/>
    </source>
</evidence>
<dbReference type="InterPro" id="IPR016032">
    <property type="entry name" value="Sig_transdc_resp-reg_C-effctor"/>
</dbReference>
<dbReference type="EMBL" id="CP016171">
    <property type="protein sequence ID" value="ANN72298.1"/>
    <property type="molecule type" value="Genomic_DNA"/>
</dbReference>
<gene>
    <name evidence="6" type="ORF">BAU06_13755</name>
    <name evidence="7" type="ORF">BAU08_13935</name>
</gene>
<dbReference type="SMART" id="SM00421">
    <property type="entry name" value="HTH_LUXR"/>
    <property type="match status" value="1"/>
</dbReference>
<dbReference type="Pfam" id="PF00072">
    <property type="entry name" value="Response_reg"/>
    <property type="match status" value="1"/>
</dbReference>
<dbReference type="InterPro" id="IPR058245">
    <property type="entry name" value="NreC/VraR/RcsB-like_REC"/>
</dbReference>
<dbReference type="SUPFAM" id="SSF46894">
    <property type="entry name" value="C-terminal effector domain of the bipartite response regulators"/>
    <property type="match status" value="1"/>
</dbReference>
<accession>A0A193FY54</accession>
<proteinExistence type="predicted"/>
<organism evidence="7 9">
    <name type="scientific">Bordetella bronchialis</name>
    <dbReference type="NCBI Taxonomy" id="463025"/>
    <lineage>
        <taxon>Bacteria</taxon>
        <taxon>Pseudomonadati</taxon>
        <taxon>Pseudomonadota</taxon>
        <taxon>Betaproteobacteria</taxon>
        <taxon>Burkholderiales</taxon>
        <taxon>Alcaligenaceae</taxon>
        <taxon>Bordetella</taxon>
    </lineage>
</organism>
<dbReference type="Proteomes" id="UP000091897">
    <property type="component" value="Chromosome"/>
</dbReference>
<evidence type="ECO:0000313" key="9">
    <source>
        <dbReference type="Proteomes" id="UP000092213"/>
    </source>
</evidence>
<dbReference type="Pfam" id="PF00196">
    <property type="entry name" value="GerE"/>
    <property type="match status" value="1"/>
</dbReference>